<evidence type="ECO:0000256" key="2">
    <source>
        <dbReference type="ARBA" id="ARBA00004202"/>
    </source>
</evidence>
<dbReference type="SUPFAM" id="SSF51344">
    <property type="entry name" value="Epsilon subunit of F1F0-ATP synthase N-terminal domain"/>
    <property type="match status" value="1"/>
</dbReference>
<comment type="subcellular location">
    <subcellularLocation>
        <location evidence="2 11">Cell membrane</location>
        <topology evidence="2 11">Peripheral membrane protein</topology>
    </subcellularLocation>
</comment>
<comment type="caution">
    <text evidence="16">The sequence shown here is derived from an EMBL/GenBank/DDBJ whole genome shotgun (WGS) entry which is preliminary data.</text>
</comment>
<dbReference type="NCBIfam" id="NF001846">
    <property type="entry name" value="PRK00571.1-3"/>
    <property type="match status" value="1"/>
</dbReference>
<sequence length="136" mass="15346">MADFHLEIVTPDRLFFKDDVRMVIVRGMEGDLGILKGRAPIATPLKIGKVRIFQGDVERVAAVVDGYITVLNNKATIVTDAAEWPDEIDIKRAEEAKKRAESRLKDRRDGIDVMRAESALKRAINRLEVANLKKFD</sequence>
<organism evidence="16 17">
    <name type="scientific">Wansuia hejianensis</name>
    <dbReference type="NCBI Taxonomy" id="2763667"/>
    <lineage>
        <taxon>Bacteria</taxon>
        <taxon>Bacillati</taxon>
        <taxon>Bacillota</taxon>
        <taxon>Clostridia</taxon>
        <taxon>Lachnospirales</taxon>
        <taxon>Lachnospiraceae</taxon>
        <taxon>Wansuia</taxon>
    </lineage>
</organism>
<dbReference type="InterPro" id="IPR001469">
    <property type="entry name" value="ATP_synth_F1_dsu/esu"/>
</dbReference>
<keyword evidence="9 11" id="KW-0139">CF(1)</keyword>
<protein>
    <recommendedName>
        <fullName evidence="11">ATP synthase epsilon chain</fullName>
    </recommendedName>
    <alternativeName>
        <fullName evidence="11">ATP synthase F1 sector epsilon subunit</fullName>
    </alternativeName>
    <alternativeName>
        <fullName evidence="11">F-ATPase epsilon subunit</fullName>
    </alternativeName>
</protein>
<feature type="coiled-coil region" evidence="13">
    <location>
        <begin position="90"/>
        <end position="133"/>
    </location>
</feature>
<evidence type="ECO:0000256" key="11">
    <source>
        <dbReference type="HAMAP-Rule" id="MF_00530"/>
    </source>
</evidence>
<dbReference type="GO" id="GO:0046933">
    <property type="term" value="F:proton-transporting ATP synthase activity, rotational mechanism"/>
    <property type="evidence" value="ECO:0007669"/>
    <property type="project" value="UniProtKB-UniRule"/>
</dbReference>
<dbReference type="Gene3D" id="1.20.5.440">
    <property type="entry name" value="ATP synthase delta/epsilon subunit, C-terminal domain"/>
    <property type="match status" value="1"/>
</dbReference>
<evidence type="ECO:0000256" key="6">
    <source>
        <dbReference type="ARBA" id="ARBA00022781"/>
    </source>
</evidence>
<evidence type="ECO:0000256" key="4">
    <source>
        <dbReference type="ARBA" id="ARBA00022448"/>
    </source>
</evidence>
<evidence type="ECO:0000256" key="12">
    <source>
        <dbReference type="RuleBase" id="RU003656"/>
    </source>
</evidence>
<dbReference type="Pfam" id="PF00401">
    <property type="entry name" value="ATP-synt_DE"/>
    <property type="match status" value="1"/>
</dbReference>
<evidence type="ECO:0000256" key="5">
    <source>
        <dbReference type="ARBA" id="ARBA00022475"/>
    </source>
</evidence>
<comment type="function">
    <text evidence="1 11">Produces ATP from ADP in the presence of a proton gradient across the membrane.</text>
</comment>
<comment type="similarity">
    <text evidence="3 11 12">Belongs to the ATPase epsilon chain family.</text>
</comment>
<evidence type="ECO:0000256" key="1">
    <source>
        <dbReference type="ARBA" id="ARBA00003543"/>
    </source>
</evidence>
<dbReference type="InterPro" id="IPR036771">
    <property type="entry name" value="ATPsynth_dsu/esu_N"/>
</dbReference>
<dbReference type="Proteomes" id="UP000601522">
    <property type="component" value="Unassembled WGS sequence"/>
</dbReference>
<keyword evidence="4 11" id="KW-0813">Transport</keyword>
<dbReference type="Pfam" id="PF02823">
    <property type="entry name" value="ATP-synt_DE_N"/>
    <property type="match status" value="1"/>
</dbReference>
<proteinExistence type="inferred from homology"/>
<evidence type="ECO:0000256" key="9">
    <source>
        <dbReference type="ARBA" id="ARBA00023196"/>
    </source>
</evidence>
<dbReference type="InterPro" id="IPR020546">
    <property type="entry name" value="ATP_synth_F1_dsu/esu_N"/>
</dbReference>
<evidence type="ECO:0000256" key="8">
    <source>
        <dbReference type="ARBA" id="ARBA00023136"/>
    </source>
</evidence>
<evidence type="ECO:0000256" key="7">
    <source>
        <dbReference type="ARBA" id="ARBA00023065"/>
    </source>
</evidence>
<keyword evidence="8 11" id="KW-0472">Membrane</keyword>
<dbReference type="InterPro" id="IPR036794">
    <property type="entry name" value="ATP_F1_dsu/esu_C_sf"/>
</dbReference>
<dbReference type="GO" id="GO:0005524">
    <property type="term" value="F:ATP binding"/>
    <property type="evidence" value="ECO:0007669"/>
    <property type="project" value="UniProtKB-UniRule"/>
</dbReference>
<dbReference type="CDD" id="cd12152">
    <property type="entry name" value="F1-ATPase_delta"/>
    <property type="match status" value="1"/>
</dbReference>
<comment type="subunit">
    <text evidence="11 12">F-type ATPases have 2 components, CF(1) - the catalytic core - and CF(0) - the membrane proton channel. CF(1) has five subunits: alpha(3), beta(3), gamma(1), delta(1), epsilon(1). CF(0) has three main subunits: a, b and c.</text>
</comment>
<evidence type="ECO:0000256" key="10">
    <source>
        <dbReference type="ARBA" id="ARBA00023310"/>
    </source>
</evidence>
<dbReference type="NCBIfam" id="TIGR01216">
    <property type="entry name" value="ATP_synt_epsi"/>
    <property type="match status" value="1"/>
</dbReference>
<evidence type="ECO:0000259" key="14">
    <source>
        <dbReference type="Pfam" id="PF00401"/>
    </source>
</evidence>
<name>A0A926EXD6_9FIRM</name>
<keyword evidence="7 11" id="KW-0406">Ion transport</keyword>
<dbReference type="FunFam" id="1.20.5.440:FF:000001">
    <property type="entry name" value="ATP synthase epsilon chain"/>
    <property type="match status" value="1"/>
</dbReference>
<dbReference type="HAMAP" id="MF_00530">
    <property type="entry name" value="ATP_synth_epsil_bac"/>
    <property type="match status" value="1"/>
</dbReference>
<dbReference type="Gene3D" id="2.60.15.10">
    <property type="entry name" value="F0F1 ATP synthase delta/epsilon subunit, N-terminal"/>
    <property type="match status" value="1"/>
</dbReference>
<gene>
    <name evidence="11" type="primary">atpC</name>
    <name evidence="16" type="ORF">H8689_02860</name>
</gene>
<accession>A0A926EXD6</accession>
<dbReference type="SUPFAM" id="SSF46604">
    <property type="entry name" value="Epsilon subunit of F1F0-ATP synthase C-terminal domain"/>
    <property type="match status" value="1"/>
</dbReference>
<keyword evidence="6 11" id="KW-0375">Hydrogen ion transport</keyword>
<dbReference type="InterPro" id="IPR020547">
    <property type="entry name" value="ATP_synth_F1_esu_C"/>
</dbReference>
<dbReference type="GO" id="GO:0045259">
    <property type="term" value="C:proton-transporting ATP synthase complex"/>
    <property type="evidence" value="ECO:0007669"/>
    <property type="project" value="UniProtKB-KW"/>
</dbReference>
<keyword evidence="5 11" id="KW-1003">Cell membrane</keyword>
<dbReference type="RefSeq" id="WP_249322906.1">
    <property type="nucleotide sequence ID" value="NZ_JACRTK010000001.1"/>
</dbReference>
<reference evidence="16 17" key="1">
    <citation type="submission" date="2020-08" db="EMBL/GenBank/DDBJ databases">
        <title>Genome public.</title>
        <authorList>
            <person name="Liu C."/>
            <person name="Sun Q."/>
        </authorList>
    </citation>
    <scope>NUCLEOTIDE SEQUENCE [LARGE SCALE GENOMIC DNA]</scope>
    <source>
        <strain evidence="16 17">NSJ-26</strain>
    </source>
</reference>
<evidence type="ECO:0000259" key="15">
    <source>
        <dbReference type="Pfam" id="PF02823"/>
    </source>
</evidence>
<feature type="domain" description="ATP synthase F1 complex delta/epsilon subunit N-terminal" evidence="15">
    <location>
        <begin position="4"/>
        <end position="82"/>
    </location>
</feature>
<evidence type="ECO:0000313" key="17">
    <source>
        <dbReference type="Proteomes" id="UP000601522"/>
    </source>
</evidence>
<evidence type="ECO:0000256" key="3">
    <source>
        <dbReference type="ARBA" id="ARBA00005712"/>
    </source>
</evidence>
<dbReference type="GO" id="GO:0005886">
    <property type="term" value="C:plasma membrane"/>
    <property type="evidence" value="ECO:0007669"/>
    <property type="project" value="UniProtKB-SubCell"/>
</dbReference>
<dbReference type="PANTHER" id="PTHR13822">
    <property type="entry name" value="ATP SYNTHASE DELTA/EPSILON CHAIN"/>
    <property type="match status" value="1"/>
</dbReference>
<evidence type="ECO:0000313" key="16">
    <source>
        <dbReference type="EMBL" id="MBC8590078.1"/>
    </source>
</evidence>
<keyword evidence="17" id="KW-1185">Reference proteome</keyword>
<keyword evidence="13" id="KW-0175">Coiled coil</keyword>
<dbReference type="EMBL" id="JACRTK010000001">
    <property type="protein sequence ID" value="MBC8590078.1"/>
    <property type="molecule type" value="Genomic_DNA"/>
</dbReference>
<keyword evidence="10 11" id="KW-0066">ATP synthesis</keyword>
<dbReference type="PANTHER" id="PTHR13822:SF10">
    <property type="entry name" value="ATP SYNTHASE EPSILON CHAIN, CHLOROPLASTIC"/>
    <property type="match status" value="1"/>
</dbReference>
<feature type="domain" description="ATP synthase epsilon subunit C-terminal" evidence="14">
    <location>
        <begin position="86"/>
        <end position="130"/>
    </location>
</feature>
<dbReference type="AlphaFoldDB" id="A0A926EXD6"/>
<evidence type="ECO:0000256" key="13">
    <source>
        <dbReference type="SAM" id="Coils"/>
    </source>
</evidence>